<accession>A0A844CYV4</accession>
<dbReference type="OrthoDB" id="9789603at2"/>
<dbReference type="PANTHER" id="PTHR43877">
    <property type="entry name" value="AMINOALKYLPHOSPHONATE N-ACETYLTRANSFERASE-RELATED-RELATED"/>
    <property type="match status" value="1"/>
</dbReference>
<dbReference type="CDD" id="cd04301">
    <property type="entry name" value="NAT_SF"/>
    <property type="match status" value="1"/>
</dbReference>
<reference evidence="4 5" key="1">
    <citation type="submission" date="2019-05" db="EMBL/GenBank/DDBJ databases">
        <title>Roseovarius bejariae sp. nov., a moderately halophylic bacterium isolated from a saline soil in Rambla Salada (Murcia).</title>
        <authorList>
            <person name="Castro D.J."/>
            <person name="Gomez-Altuve A."/>
            <person name="Reina J.C."/>
            <person name="Rodriguez M."/>
            <person name="Sampedro I."/>
            <person name="Llamas I."/>
            <person name="Martinez-Checa F."/>
        </authorList>
    </citation>
    <scope>NUCLEOTIDE SEQUENCE [LARGE SCALE GENOMIC DNA]</scope>
    <source>
        <strain evidence="4 5">A21</strain>
    </source>
</reference>
<evidence type="ECO:0000313" key="4">
    <source>
        <dbReference type="EMBL" id="MRU14813.1"/>
    </source>
</evidence>
<keyword evidence="2" id="KW-0012">Acyltransferase</keyword>
<proteinExistence type="predicted"/>
<dbReference type="PROSITE" id="PS51186">
    <property type="entry name" value="GNAT"/>
    <property type="match status" value="1"/>
</dbReference>
<feature type="domain" description="N-acetyltransferase" evidence="3">
    <location>
        <begin position="2"/>
        <end position="149"/>
    </location>
</feature>
<evidence type="ECO:0000256" key="2">
    <source>
        <dbReference type="ARBA" id="ARBA00023315"/>
    </source>
</evidence>
<comment type="caution">
    <text evidence="4">The sequence shown here is derived from an EMBL/GenBank/DDBJ whole genome shotgun (WGS) entry which is preliminary data.</text>
</comment>
<dbReference type="InterPro" id="IPR050832">
    <property type="entry name" value="Bact_Acetyltransf"/>
</dbReference>
<name>A0A844CYV4_9RHOB</name>
<evidence type="ECO:0000259" key="3">
    <source>
        <dbReference type="PROSITE" id="PS51186"/>
    </source>
</evidence>
<dbReference type="Pfam" id="PF00583">
    <property type="entry name" value="Acetyltransf_1"/>
    <property type="match status" value="1"/>
</dbReference>
<gene>
    <name evidence="4" type="ORF">FDP25_05135</name>
</gene>
<dbReference type="GO" id="GO:0016747">
    <property type="term" value="F:acyltransferase activity, transferring groups other than amino-acyl groups"/>
    <property type="evidence" value="ECO:0007669"/>
    <property type="project" value="InterPro"/>
</dbReference>
<protein>
    <submittedName>
        <fullName evidence="4">GNAT family N-acetyltransferase</fullName>
    </submittedName>
</protein>
<evidence type="ECO:0000256" key="1">
    <source>
        <dbReference type="ARBA" id="ARBA00022679"/>
    </source>
</evidence>
<dbReference type="SUPFAM" id="SSF55729">
    <property type="entry name" value="Acyl-CoA N-acyltransferases (Nat)"/>
    <property type="match status" value="1"/>
</dbReference>
<dbReference type="AlphaFoldDB" id="A0A844CYV4"/>
<dbReference type="EMBL" id="SZWE01000001">
    <property type="protein sequence ID" value="MRU14813.1"/>
    <property type="molecule type" value="Genomic_DNA"/>
</dbReference>
<dbReference type="PANTHER" id="PTHR43877:SF1">
    <property type="entry name" value="ACETYLTRANSFERASE"/>
    <property type="match status" value="1"/>
</dbReference>
<sequence length="149" mass="16360">MIRFREATRDDVAAVVGLLADDMLGQGREASDLAPYMAAFDAMQAEGNNRVIVGEEEGGRIVATYQLTFISGLSLLAARRAQVESVRIASDIRGQGLGHRMFADVEARARAAGCRLIQLTMNATRTDSRRFYEGLGFEASHIGFKRYLD</sequence>
<dbReference type="Proteomes" id="UP000564704">
    <property type="component" value="Unassembled WGS sequence"/>
</dbReference>
<dbReference type="InterPro" id="IPR016181">
    <property type="entry name" value="Acyl_CoA_acyltransferase"/>
</dbReference>
<dbReference type="RefSeq" id="WP_154149571.1">
    <property type="nucleotide sequence ID" value="NZ_SZWE01000001.1"/>
</dbReference>
<keyword evidence="5" id="KW-1185">Reference proteome</keyword>
<dbReference type="InterPro" id="IPR000182">
    <property type="entry name" value="GNAT_dom"/>
</dbReference>
<keyword evidence="1 4" id="KW-0808">Transferase</keyword>
<evidence type="ECO:0000313" key="5">
    <source>
        <dbReference type="Proteomes" id="UP000564704"/>
    </source>
</evidence>
<dbReference type="Gene3D" id="3.40.630.30">
    <property type="match status" value="1"/>
</dbReference>
<organism evidence="4 5">
    <name type="scientific">Roseovarius bejariae</name>
    <dbReference type="NCBI Taxonomy" id="2576383"/>
    <lineage>
        <taxon>Bacteria</taxon>
        <taxon>Pseudomonadati</taxon>
        <taxon>Pseudomonadota</taxon>
        <taxon>Alphaproteobacteria</taxon>
        <taxon>Rhodobacterales</taxon>
        <taxon>Roseobacteraceae</taxon>
        <taxon>Roseovarius</taxon>
    </lineage>
</organism>